<dbReference type="Pfam" id="PF13176">
    <property type="entry name" value="TPR_7"/>
    <property type="match status" value="1"/>
</dbReference>
<keyword evidence="2 3" id="KW-0802">TPR repeat</keyword>
<gene>
    <name evidence="4" type="ORF">HLB44_34835</name>
</gene>
<evidence type="ECO:0000313" key="5">
    <source>
        <dbReference type="Proteomes" id="UP000737171"/>
    </source>
</evidence>
<evidence type="ECO:0000256" key="2">
    <source>
        <dbReference type="ARBA" id="ARBA00022803"/>
    </source>
</evidence>
<comment type="caution">
    <text evidence="4">The sequence shown here is derived from an EMBL/GenBank/DDBJ whole genome shotgun (WGS) entry which is preliminary data.</text>
</comment>
<dbReference type="PANTHER" id="PTHR45641:SF19">
    <property type="entry name" value="NEPHROCYSTIN-3"/>
    <property type="match status" value="1"/>
</dbReference>
<accession>A0ABX2EU96</accession>
<dbReference type="Proteomes" id="UP000737171">
    <property type="component" value="Unassembled WGS sequence"/>
</dbReference>
<dbReference type="PANTHER" id="PTHR45641">
    <property type="entry name" value="TETRATRICOPEPTIDE REPEAT PROTEIN (AFU_ORTHOLOGUE AFUA_6G03870)"/>
    <property type="match status" value="1"/>
</dbReference>
<dbReference type="RefSeq" id="WP_173134915.1">
    <property type="nucleotide sequence ID" value="NZ_JABRWJ010000019.1"/>
</dbReference>
<dbReference type="InterPro" id="IPR011990">
    <property type="entry name" value="TPR-like_helical_dom_sf"/>
</dbReference>
<name>A0ABX2EU96_9BURK</name>
<dbReference type="Gene3D" id="1.25.40.10">
    <property type="entry name" value="Tetratricopeptide repeat domain"/>
    <property type="match status" value="2"/>
</dbReference>
<dbReference type="SUPFAM" id="SSF48452">
    <property type="entry name" value="TPR-like"/>
    <property type="match status" value="2"/>
</dbReference>
<evidence type="ECO:0000313" key="4">
    <source>
        <dbReference type="EMBL" id="NRF72173.1"/>
    </source>
</evidence>
<dbReference type="Pfam" id="PF13424">
    <property type="entry name" value="TPR_12"/>
    <property type="match status" value="2"/>
</dbReference>
<dbReference type="InterPro" id="IPR019734">
    <property type="entry name" value="TPR_rpt"/>
</dbReference>
<organism evidence="4 5">
    <name type="scientific">Pseudaquabacterium terrae</name>
    <dbReference type="NCBI Taxonomy" id="2732868"/>
    <lineage>
        <taxon>Bacteria</taxon>
        <taxon>Pseudomonadati</taxon>
        <taxon>Pseudomonadota</taxon>
        <taxon>Betaproteobacteria</taxon>
        <taxon>Burkholderiales</taxon>
        <taxon>Sphaerotilaceae</taxon>
        <taxon>Pseudaquabacterium</taxon>
    </lineage>
</organism>
<protein>
    <submittedName>
        <fullName evidence="4">Tetratricopeptide repeat protein</fullName>
    </submittedName>
</protein>
<proteinExistence type="predicted"/>
<dbReference type="PROSITE" id="PS50005">
    <property type="entry name" value="TPR"/>
    <property type="match status" value="1"/>
</dbReference>
<evidence type="ECO:0000256" key="1">
    <source>
        <dbReference type="ARBA" id="ARBA00022737"/>
    </source>
</evidence>
<keyword evidence="5" id="KW-1185">Reference proteome</keyword>
<reference evidence="4 5" key="1">
    <citation type="submission" date="2020-05" db="EMBL/GenBank/DDBJ databases">
        <title>Aquincola sp. isolate from soil.</title>
        <authorList>
            <person name="Han J."/>
            <person name="Kim D.-U."/>
        </authorList>
    </citation>
    <scope>NUCLEOTIDE SEQUENCE [LARGE SCALE GENOMIC DNA]</scope>
    <source>
        <strain evidence="4 5">S2</strain>
    </source>
</reference>
<feature type="repeat" description="TPR" evidence="3">
    <location>
        <begin position="50"/>
        <end position="83"/>
    </location>
</feature>
<dbReference type="SMART" id="SM00028">
    <property type="entry name" value="TPR"/>
    <property type="match status" value="7"/>
</dbReference>
<sequence>MSESDHLGAATRWGRRAVTHQRSGDHRAALQAFEQSLASLRRCDALRDVGIVLNNMAVSYRELGQREQAIQCHERALEIRRDLGDRDGMATSLHNLGVLHADIGAHEAAKQAFDKARRLRQILRDEAGVAATELRIGMLHEQQGDFKRAAACYVNAITLCEGQPDDTDNLAAALCNLGGLLIGQAPPARVMSLLERARSLLGASADTPAVSYVEYNLGLARIAQGDIEEGLAALATAQRIQERCGDLRHLSATLSAQAVVLARRGELASAETLLQQALEVQGRLEEHPARIHTLRLLGDCKAQQGQSEAAKRYFAEAEQLSMLVRLRTPVADAGVDVDVDITDGQRHAAAAGSRRSLQ</sequence>
<evidence type="ECO:0000256" key="3">
    <source>
        <dbReference type="PROSITE-ProRule" id="PRU00339"/>
    </source>
</evidence>
<keyword evidence="1" id="KW-0677">Repeat</keyword>
<dbReference type="EMBL" id="JABRWJ010000019">
    <property type="protein sequence ID" value="NRF72173.1"/>
    <property type="molecule type" value="Genomic_DNA"/>
</dbReference>